<gene>
    <name evidence="1" type="ORF">A2976_01740</name>
</gene>
<dbReference type="AlphaFoldDB" id="A0A1F4VL32"/>
<organism evidence="1 2">
    <name type="scientific">candidate division WWE3 bacterium RIFCSPLOWO2_01_FULL_41_9</name>
    <dbReference type="NCBI Taxonomy" id="1802626"/>
    <lineage>
        <taxon>Bacteria</taxon>
        <taxon>Katanobacteria</taxon>
    </lineage>
</organism>
<dbReference type="Proteomes" id="UP000178346">
    <property type="component" value="Unassembled WGS sequence"/>
</dbReference>
<dbReference type="EMBL" id="MEVJ01000015">
    <property type="protein sequence ID" value="OGC57859.1"/>
    <property type="molecule type" value="Genomic_DNA"/>
</dbReference>
<comment type="caution">
    <text evidence="1">The sequence shown here is derived from an EMBL/GenBank/DDBJ whole genome shotgun (WGS) entry which is preliminary data.</text>
</comment>
<evidence type="ECO:0000313" key="2">
    <source>
        <dbReference type="Proteomes" id="UP000178346"/>
    </source>
</evidence>
<reference evidence="1 2" key="1">
    <citation type="journal article" date="2016" name="Nat. Commun.">
        <title>Thousands of microbial genomes shed light on interconnected biogeochemical processes in an aquifer system.</title>
        <authorList>
            <person name="Anantharaman K."/>
            <person name="Brown C.T."/>
            <person name="Hug L.A."/>
            <person name="Sharon I."/>
            <person name="Castelle C.J."/>
            <person name="Probst A.J."/>
            <person name="Thomas B.C."/>
            <person name="Singh A."/>
            <person name="Wilkins M.J."/>
            <person name="Karaoz U."/>
            <person name="Brodie E.L."/>
            <person name="Williams K.H."/>
            <person name="Hubbard S.S."/>
            <person name="Banfield J.F."/>
        </authorList>
    </citation>
    <scope>NUCLEOTIDE SEQUENCE [LARGE SCALE GENOMIC DNA]</scope>
</reference>
<protein>
    <submittedName>
        <fullName evidence="1">Uncharacterized protein</fullName>
    </submittedName>
</protein>
<proteinExistence type="predicted"/>
<sequence>MEKHTFFLLLFLLYPRCYNYFMPGSTSPEGSIDSIVDFNEQAVQNEHSEREALWSGIPVEDIKKIKAQTEISISREKAPELVKIIKNRAIQEVNRTWESETAEGIKVIENYWAFRNDMNNPELDIQYHETLITKVTDSRGLDIFNEELQKLAEKYQMPIVTKDDAIKVYTIASNAELSDKFHGEYQRIENTNVTELYSVEELELIAHACQEEQRLREHVHRLSKHAENGAIEWFKSKDMEPPVDLSVFVDNLCSRVNFYGIEEEPFIKEIGEQSIYLLLDQEKTSLGDFKEYLDVTIPRSKRFLGLEDYDPDPRFENFDKSEEERLGNLIEVIVPVEMRQRLEKIVKSSAREMGVLSIGRISQKFTDGQLDVGSIWGSYRPSNVTFMFMAGNVGEKFSPEEVYGCIHEVAHGEILSFLSYPELMAEYLSVLPYESDALTQYVQMLGSDNKEKELLDRYSERFSELFSLLLMDPDKLENDSPKMYEWAVKYYKVRFGEDRDPVEDSMKRWEYIFAVNEGVPPTVAKKAIQHPSEINAEELEGFEKKLLGLEEEIKYILKLRKNIPSEEWEIVSDQYMRWVKFAHFTARVKSYQTSVEGKVEFEIPISTLDASGKATGETEPWVLSKWGKRQIFRSTGNVLSASNLSQDRKVQTALFSTMLSPYTTFVEEKFYETPYPEQNVHGFGPDFTQIKYKLKVTFPSYVNKDELTASNLYSYAENGDIVI</sequence>
<name>A0A1F4VL32_UNCKA</name>
<evidence type="ECO:0000313" key="1">
    <source>
        <dbReference type="EMBL" id="OGC57859.1"/>
    </source>
</evidence>
<accession>A0A1F4VL32</accession>